<dbReference type="AlphaFoldDB" id="K9ZXZ0"/>
<dbReference type="Pfam" id="PF03259">
    <property type="entry name" value="Robl_LC7"/>
    <property type="match status" value="1"/>
</dbReference>
<gene>
    <name evidence="2" type="ordered locus">Deipe_0965</name>
</gene>
<dbReference type="PATRIC" id="fig|937777.3.peg.972"/>
<accession>K9ZXZ0</accession>
<dbReference type="OrthoDB" id="73205at2"/>
<organism evidence="2 3">
    <name type="scientific">Deinococcus peraridilitoris (strain DSM 19664 / LMG 22246 / CIP 109416 / KR-200)</name>
    <dbReference type="NCBI Taxonomy" id="937777"/>
    <lineage>
        <taxon>Bacteria</taxon>
        <taxon>Thermotogati</taxon>
        <taxon>Deinococcota</taxon>
        <taxon>Deinococci</taxon>
        <taxon>Deinococcales</taxon>
        <taxon>Deinococcaceae</taxon>
        <taxon>Deinococcus</taxon>
    </lineage>
</organism>
<name>K9ZXZ0_DEIPD</name>
<dbReference type="SUPFAM" id="SSF103196">
    <property type="entry name" value="Roadblock/LC7 domain"/>
    <property type="match status" value="1"/>
</dbReference>
<dbReference type="RefSeq" id="WP_015234843.1">
    <property type="nucleotide sequence ID" value="NC_019793.1"/>
</dbReference>
<proteinExistence type="predicted"/>
<dbReference type="KEGG" id="dpd:Deipe_0965"/>
<dbReference type="EMBL" id="CP003382">
    <property type="protein sequence ID" value="AFZ66533.1"/>
    <property type="molecule type" value="Genomic_DNA"/>
</dbReference>
<dbReference type="Gene3D" id="3.30.450.30">
    <property type="entry name" value="Dynein light chain 2a, cytoplasmic"/>
    <property type="match status" value="1"/>
</dbReference>
<dbReference type="InterPro" id="IPR004942">
    <property type="entry name" value="Roadblock/LAMTOR2_dom"/>
</dbReference>
<dbReference type="eggNOG" id="COG2018">
    <property type="taxonomic scope" value="Bacteria"/>
</dbReference>
<dbReference type="SMART" id="SM00960">
    <property type="entry name" value="Robl_LC7"/>
    <property type="match status" value="1"/>
</dbReference>
<reference evidence="3" key="1">
    <citation type="submission" date="2012-03" db="EMBL/GenBank/DDBJ databases">
        <title>Complete sequence of chromosome of Deinococcus peraridilitoris DSM 19664.</title>
        <authorList>
            <person name="Lucas S."/>
            <person name="Copeland A."/>
            <person name="Lapidus A."/>
            <person name="Glavina del Rio T."/>
            <person name="Dalin E."/>
            <person name="Tice H."/>
            <person name="Bruce D."/>
            <person name="Goodwin L."/>
            <person name="Pitluck S."/>
            <person name="Peters L."/>
            <person name="Mikhailova N."/>
            <person name="Lu M."/>
            <person name="Kyrpides N."/>
            <person name="Mavromatis K."/>
            <person name="Ivanova N."/>
            <person name="Brettin T."/>
            <person name="Detter J.C."/>
            <person name="Han C."/>
            <person name="Larimer F."/>
            <person name="Land M."/>
            <person name="Hauser L."/>
            <person name="Markowitz V."/>
            <person name="Cheng J.-F."/>
            <person name="Hugenholtz P."/>
            <person name="Woyke T."/>
            <person name="Wu D."/>
            <person name="Pukall R."/>
            <person name="Steenblock K."/>
            <person name="Brambilla E."/>
            <person name="Klenk H.-P."/>
            <person name="Eisen J.A."/>
        </authorList>
    </citation>
    <scope>NUCLEOTIDE SEQUENCE [LARGE SCALE GENOMIC DNA]</scope>
    <source>
        <strain evidence="3">DSM 19664 / LMG 22246 / CIP 109416 / KR-200</strain>
    </source>
</reference>
<feature type="domain" description="Roadblock/LAMTOR2" evidence="1">
    <location>
        <begin position="3"/>
        <end position="93"/>
    </location>
</feature>
<dbReference type="Proteomes" id="UP000010467">
    <property type="component" value="Chromosome"/>
</dbReference>
<sequence length="118" mass="12544">MLEQHLSQLVADVDGASGAAIGGFDGLLVEEYGAGNSDLSLLVAEHAGLLRAAFSAYENTLSGGQLREFYLRGDHLSAFSLPVSSELFLMIVMDGQKNNLGQARLYGLETAKKLGEIL</sequence>
<evidence type="ECO:0000313" key="2">
    <source>
        <dbReference type="EMBL" id="AFZ66533.1"/>
    </source>
</evidence>
<keyword evidence="3" id="KW-1185">Reference proteome</keyword>
<evidence type="ECO:0000259" key="1">
    <source>
        <dbReference type="SMART" id="SM00960"/>
    </source>
</evidence>
<evidence type="ECO:0000313" key="3">
    <source>
        <dbReference type="Proteomes" id="UP000010467"/>
    </source>
</evidence>
<dbReference type="HOGENOM" id="CLU_161433_0_0_0"/>
<protein>
    <recommendedName>
        <fullName evidence="1">Roadblock/LAMTOR2 domain-containing protein</fullName>
    </recommendedName>
</protein>
<dbReference type="STRING" id="937777.Deipe_0965"/>